<dbReference type="SMART" id="SM00342">
    <property type="entry name" value="HTH_ARAC"/>
    <property type="match status" value="1"/>
</dbReference>
<reference evidence="6" key="1">
    <citation type="journal article" date="2019" name="Int. J. Syst. Evol. Microbiol.">
        <title>The Global Catalogue of Microorganisms (GCM) 10K type strain sequencing project: providing services to taxonomists for standard genome sequencing and annotation.</title>
        <authorList>
            <consortium name="The Broad Institute Genomics Platform"/>
            <consortium name="The Broad Institute Genome Sequencing Center for Infectious Disease"/>
            <person name="Wu L."/>
            <person name="Ma J."/>
        </authorList>
    </citation>
    <scope>NUCLEOTIDE SEQUENCE [LARGE SCALE GENOMIC DNA]</scope>
    <source>
        <strain evidence="6">IBRC-M 10908</strain>
    </source>
</reference>
<evidence type="ECO:0000256" key="1">
    <source>
        <dbReference type="ARBA" id="ARBA00023015"/>
    </source>
</evidence>
<keyword evidence="6" id="KW-1185">Reference proteome</keyword>
<keyword evidence="2" id="KW-0238">DNA-binding</keyword>
<keyword evidence="3" id="KW-0804">Transcription</keyword>
<sequence>MVKTRQIPELQFCGSPDVAPGFEVLTLAELRSRADPAHFREIRRTSFHTILTLDSGALPLTVDFADHVLTPSDTAWIRAGQVQRWGDITGLDGLVLLFEDGFLPPAAHSLARSTDPHMPVVRALPEPHLSHLRDTASQLLDQYALTAGFAPEVRVRILTDAVSAYLLHLTAVSAPADLPRPCDVFLAFDAAVERDFARTRRLEDYAKSLSYSARTLSRATTSMTGLSAKEFIDRRVALEARRLLAHSDQTAAAIASRLGFSSPTNFSKFFAKHTGKTPLAFRTAQAG</sequence>
<proteinExistence type="predicted"/>
<comment type="caution">
    <text evidence="5">The sequence shown here is derived from an EMBL/GenBank/DDBJ whole genome shotgun (WGS) entry which is preliminary data.</text>
</comment>
<dbReference type="PANTHER" id="PTHR43280">
    <property type="entry name" value="ARAC-FAMILY TRANSCRIPTIONAL REGULATOR"/>
    <property type="match status" value="1"/>
</dbReference>
<accession>A0ABV8U026</accession>
<dbReference type="PROSITE" id="PS01124">
    <property type="entry name" value="HTH_ARAC_FAMILY_2"/>
    <property type="match status" value="1"/>
</dbReference>
<protein>
    <submittedName>
        <fullName evidence="5">Helix-turn-helix domain-containing protein</fullName>
    </submittedName>
</protein>
<dbReference type="RefSeq" id="WP_380621672.1">
    <property type="nucleotide sequence ID" value="NZ_JBHSDK010000015.1"/>
</dbReference>
<dbReference type="SUPFAM" id="SSF46689">
    <property type="entry name" value="Homeodomain-like"/>
    <property type="match status" value="1"/>
</dbReference>
<evidence type="ECO:0000313" key="5">
    <source>
        <dbReference type="EMBL" id="MFC4336141.1"/>
    </source>
</evidence>
<organism evidence="5 6">
    <name type="scientific">Salininema proteolyticum</name>
    <dbReference type="NCBI Taxonomy" id="1607685"/>
    <lineage>
        <taxon>Bacteria</taxon>
        <taxon>Bacillati</taxon>
        <taxon>Actinomycetota</taxon>
        <taxon>Actinomycetes</taxon>
        <taxon>Glycomycetales</taxon>
        <taxon>Glycomycetaceae</taxon>
        <taxon>Salininema</taxon>
    </lineage>
</organism>
<name>A0ABV8U026_9ACTN</name>
<evidence type="ECO:0000256" key="2">
    <source>
        <dbReference type="ARBA" id="ARBA00023125"/>
    </source>
</evidence>
<dbReference type="PANTHER" id="PTHR43280:SF32">
    <property type="entry name" value="TRANSCRIPTIONAL REGULATORY PROTEIN"/>
    <property type="match status" value="1"/>
</dbReference>
<evidence type="ECO:0000259" key="4">
    <source>
        <dbReference type="PROSITE" id="PS01124"/>
    </source>
</evidence>
<keyword evidence="1" id="KW-0805">Transcription regulation</keyword>
<dbReference type="EMBL" id="JBHSDK010000015">
    <property type="protein sequence ID" value="MFC4336141.1"/>
    <property type="molecule type" value="Genomic_DNA"/>
</dbReference>
<evidence type="ECO:0000256" key="3">
    <source>
        <dbReference type="ARBA" id="ARBA00023163"/>
    </source>
</evidence>
<gene>
    <name evidence="5" type="ORF">ACFPET_13100</name>
</gene>
<evidence type="ECO:0000313" key="6">
    <source>
        <dbReference type="Proteomes" id="UP001595823"/>
    </source>
</evidence>
<dbReference type="InterPro" id="IPR018060">
    <property type="entry name" value="HTH_AraC"/>
</dbReference>
<dbReference type="Pfam" id="PF12833">
    <property type="entry name" value="HTH_18"/>
    <property type="match status" value="1"/>
</dbReference>
<dbReference type="InterPro" id="IPR009057">
    <property type="entry name" value="Homeodomain-like_sf"/>
</dbReference>
<feature type="domain" description="HTH araC/xylS-type" evidence="4">
    <location>
        <begin position="186"/>
        <end position="284"/>
    </location>
</feature>
<dbReference type="Gene3D" id="1.10.10.60">
    <property type="entry name" value="Homeodomain-like"/>
    <property type="match status" value="1"/>
</dbReference>
<dbReference type="Proteomes" id="UP001595823">
    <property type="component" value="Unassembled WGS sequence"/>
</dbReference>